<dbReference type="Gene3D" id="3.10.129.10">
    <property type="entry name" value="Hotdog Thioesterase"/>
    <property type="match status" value="1"/>
</dbReference>
<feature type="domain" description="MaoC-like" evidence="3">
    <location>
        <begin position="213"/>
        <end position="296"/>
    </location>
</feature>
<reference evidence="4" key="1">
    <citation type="submission" date="2022-06" db="EMBL/GenBank/DDBJ databases">
        <title>Ornithinimicrobium JY.X270.</title>
        <authorList>
            <person name="Huang Y."/>
        </authorList>
    </citation>
    <scope>NUCLEOTIDE SEQUENCE</scope>
    <source>
        <strain evidence="4">JY.X270</strain>
    </source>
</reference>
<dbReference type="InterPro" id="IPR002539">
    <property type="entry name" value="MaoC-like_dom"/>
</dbReference>
<dbReference type="RefSeq" id="WP_252621678.1">
    <property type="nucleotide sequence ID" value="NZ_CP099490.1"/>
</dbReference>
<dbReference type="SUPFAM" id="SSF54637">
    <property type="entry name" value="Thioesterase/thiol ester dehydrase-isomerase"/>
    <property type="match status" value="2"/>
</dbReference>
<dbReference type="InterPro" id="IPR003965">
    <property type="entry name" value="Fatty_acid_synthase"/>
</dbReference>
<dbReference type="Pfam" id="PF01575">
    <property type="entry name" value="MaoC_dehydratas"/>
    <property type="match status" value="1"/>
</dbReference>
<name>A0ABY4YJJ8_9MICO</name>
<proteinExistence type="inferred from homology"/>
<evidence type="ECO:0000256" key="1">
    <source>
        <dbReference type="ARBA" id="ARBA00005254"/>
    </source>
</evidence>
<dbReference type="PANTHER" id="PTHR43841:SF1">
    <property type="entry name" value="3-HYDROXYACYL-THIOESTER DEHYDRATASE X"/>
    <property type="match status" value="1"/>
</dbReference>
<evidence type="ECO:0000256" key="2">
    <source>
        <dbReference type="SAM" id="MobiDB-lite"/>
    </source>
</evidence>
<dbReference type="PANTHER" id="PTHR43841">
    <property type="entry name" value="3-HYDROXYACYL-THIOESTER DEHYDRATASE HTDX-RELATED"/>
    <property type="match status" value="1"/>
</dbReference>
<feature type="region of interest" description="Disordered" evidence="2">
    <location>
        <begin position="158"/>
        <end position="199"/>
    </location>
</feature>
<dbReference type="PRINTS" id="PR01483">
    <property type="entry name" value="FASYNTHASE"/>
</dbReference>
<accession>A0ABY4YJJ8</accession>
<sequence>MAQDQLDVDVELLDGLPSVGVGIARALVPAKRGGPNGHLPERRVMVAALEQDAERFAAYSRVCGFTVRDHVPATWLHVLTFPLQVHLMAAQDFPLGLAGLVHVANSMTLHRPVGIDEEVTLSSSAADLRGHRSGTQVDLLGEARVGDEVVWTGRSTYLARGKRPSGSPEPTSDEAVGGQQNHSQNARETDETPTKMGVDPTALWRLPAGLGRDYAAVSGDVNPIHLSSLTAKAFGFPRAIAHGMWTHARALAALEGRLPPAYEVEVDFRKPVLLPSTVGFASSHAEGQTDFQVASKDGSRVHLTGSLRPLRASGTQHHST</sequence>
<keyword evidence="5" id="KW-1185">Reference proteome</keyword>
<gene>
    <name evidence="4" type="ORF">NF557_03375</name>
</gene>
<dbReference type="Proteomes" id="UP001056535">
    <property type="component" value="Chromosome"/>
</dbReference>
<evidence type="ECO:0000259" key="3">
    <source>
        <dbReference type="Pfam" id="PF01575"/>
    </source>
</evidence>
<evidence type="ECO:0000313" key="5">
    <source>
        <dbReference type="Proteomes" id="UP001056535"/>
    </source>
</evidence>
<comment type="similarity">
    <text evidence="1">Belongs to the enoyl-CoA hydratase/isomerase family.</text>
</comment>
<evidence type="ECO:0000313" key="4">
    <source>
        <dbReference type="EMBL" id="USQ76975.1"/>
    </source>
</evidence>
<dbReference type="InterPro" id="IPR029069">
    <property type="entry name" value="HotDog_dom_sf"/>
</dbReference>
<organism evidence="4 5">
    <name type="scientific">Ornithinimicrobium cryptoxanthini</name>
    <dbReference type="NCBI Taxonomy" id="2934161"/>
    <lineage>
        <taxon>Bacteria</taxon>
        <taxon>Bacillati</taxon>
        <taxon>Actinomycetota</taxon>
        <taxon>Actinomycetes</taxon>
        <taxon>Micrococcales</taxon>
        <taxon>Ornithinimicrobiaceae</taxon>
        <taxon>Ornithinimicrobium</taxon>
    </lineage>
</organism>
<dbReference type="EMBL" id="CP099490">
    <property type="protein sequence ID" value="USQ76975.1"/>
    <property type="molecule type" value="Genomic_DNA"/>
</dbReference>
<protein>
    <recommendedName>
        <fullName evidence="3">MaoC-like domain-containing protein</fullName>
    </recommendedName>
</protein>